<dbReference type="CDD" id="cd06530">
    <property type="entry name" value="S26_SPase_I"/>
    <property type="match status" value="1"/>
</dbReference>
<feature type="domain" description="Peptidase S26" evidence="7">
    <location>
        <begin position="10"/>
        <end position="185"/>
    </location>
</feature>
<dbReference type="PANTHER" id="PTHR43390">
    <property type="entry name" value="SIGNAL PEPTIDASE I"/>
    <property type="match status" value="1"/>
</dbReference>
<comment type="similarity">
    <text evidence="2 6">Belongs to the peptidase S26 family.</text>
</comment>
<dbReference type="PROSITE" id="PS00761">
    <property type="entry name" value="SPASE_I_3"/>
    <property type="match status" value="1"/>
</dbReference>
<dbReference type="EMBL" id="VBOY01000069">
    <property type="protein sequence ID" value="TMQ65526.1"/>
    <property type="molecule type" value="Genomic_DNA"/>
</dbReference>
<comment type="subcellular location">
    <subcellularLocation>
        <location evidence="6">Membrane</location>
        <topology evidence="6">Single-pass type II membrane protein</topology>
    </subcellularLocation>
</comment>
<evidence type="ECO:0000256" key="3">
    <source>
        <dbReference type="ARBA" id="ARBA00013208"/>
    </source>
</evidence>
<dbReference type="NCBIfam" id="TIGR02227">
    <property type="entry name" value="sigpep_I_bact"/>
    <property type="match status" value="1"/>
</dbReference>
<evidence type="ECO:0000256" key="1">
    <source>
        <dbReference type="ARBA" id="ARBA00000677"/>
    </source>
</evidence>
<dbReference type="SUPFAM" id="SSF51306">
    <property type="entry name" value="LexA/Signal peptidase"/>
    <property type="match status" value="1"/>
</dbReference>
<dbReference type="Proteomes" id="UP000316609">
    <property type="component" value="Unassembled WGS sequence"/>
</dbReference>
<dbReference type="InterPro" id="IPR019758">
    <property type="entry name" value="Pept_S26A_signal_pept_1_CS"/>
</dbReference>
<dbReference type="GO" id="GO:0016020">
    <property type="term" value="C:membrane"/>
    <property type="evidence" value="ECO:0007669"/>
    <property type="project" value="UniProtKB-SubCell"/>
</dbReference>
<gene>
    <name evidence="8" type="primary">lepB</name>
    <name evidence="8" type="ORF">E6K78_07440</name>
</gene>
<name>A0A538TPG2_UNCEI</name>
<keyword evidence="4 6" id="KW-0378">Hydrolase</keyword>
<feature type="active site" evidence="5">
    <location>
        <position position="95"/>
    </location>
</feature>
<evidence type="ECO:0000313" key="9">
    <source>
        <dbReference type="Proteomes" id="UP000316609"/>
    </source>
</evidence>
<sequence length="204" mass="23716">MSHKPRSILREYVEAALWALVLTLFLRAFVIQAFRIPSESMRDTLLVGDFLFVNKFEYGPKIPFTHIRLPGLRPPRRGDVIVFQFPQDPSKDFIKRCIATGGQTVEVHNKQVSVDGKSLTEPYTIHTDPTVRPAGYDYRDNFGPQTVGPGELFMMGDNRDNSNDSRYWGTLDMDLVKGRAMFLYWSWDGEHNWPRWNRIFHVIH</sequence>
<evidence type="ECO:0000259" key="7">
    <source>
        <dbReference type="Pfam" id="PF10502"/>
    </source>
</evidence>
<evidence type="ECO:0000256" key="5">
    <source>
        <dbReference type="PIRSR" id="PIRSR600223-1"/>
    </source>
</evidence>
<dbReference type="PANTHER" id="PTHR43390:SF1">
    <property type="entry name" value="CHLOROPLAST PROCESSING PEPTIDASE"/>
    <property type="match status" value="1"/>
</dbReference>
<dbReference type="AlphaFoldDB" id="A0A538TPG2"/>
<evidence type="ECO:0000256" key="6">
    <source>
        <dbReference type="RuleBase" id="RU362042"/>
    </source>
</evidence>
<evidence type="ECO:0000256" key="2">
    <source>
        <dbReference type="ARBA" id="ARBA00009370"/>
    </source>
</evidence>
<dbReference type="Pfam" id="PF10502">
    <property type="entry name" value="Peptidase_S26"/>
    <property type="match status" value="1"/>
</dbReference>
<dbReference type="EC" id="3.4.21.89" evidence="3 6"/>
<feature type="active site" evidence="5">
    <location>
        <position position="40"/>
    </location>
</feature>
<comment type="caution">
    <text evidence="8">The sequence shown here is derived from an EMBL/GenBank/DDBJ whole genome shotgun (WGS) entry which is preliminary data.</text>
</comment>
<dbReference type="GO" id="GO:0006465">
    <property type="term" value="P:signal peptide processing"/>
    <property type="evidence" value="ECO:0007669"/>
    <property type="project" value="InterPro"/>
</dbReference>
<dbReference type="InterPro" id="IPR000223">
    <property type="entry name" value="Pept_S26A_signal_pept_1"/>
</dbReference>
<evidence type="ECO:0000256" key="4">
    <source>
        <dbReference type="ARBA" id="ARBA00022801"/>
    </source>
</evidence>
<comment type="catalytic activity">
    <reaction evidence="1 6">
        <text>Cleavage of hydrophobic, N-terminal signal or leader sequences from secreted and periplasmic proteins.</text>
        <dbReference type="EC" id="3.4.21.89"/>
    </reaction>
</comment>
<dbReference type="PRINTS" id="PR00727">
    <property type="entry name" value="LEADERPTASE"/>
</dbReference>
<organism evidence="8 9">
    <name type="scientific">Eiseniibacteriota bacterium</name>
    <dbReference type="NCBI Taxonomy" id="2212470"/>
    <lineage>
        <taxon>Bacteria</taxon>
        <taxon>Candidatus Eiseniibacteriota</taxon>
    </lineage>
</organism>
<keyword evidence="6" id="KW-0645">Protease</keyword>
<evidence type="ECO:0000313" key="8">
    <source>
        <dbReference type="EMBL" id="TMQ65526.1"/>
    </source>
</evidence>
<dbReference type="GO" id="GO:0004252">
    <property type="term" value="F:serine-type endopeptidase activity"/>
    <property type="evidence" value="ECO:0007669"/>
    <property type="project" value="InterPro"/>
</dbReference>
<dbReference type="Gene3D" id="2.10.109.10">
    <property type="entry name" value="Umud Fragment, subunit A"/>
    <property type="match status" value="1"/>
</dbReference>
<protein>
    <recommendedName>
        <fullName evidence="3 6">Signal peptidase I</fullName>
        <ecNumber evidence="3 6">3.4.21.89</ecNumber>
    </recommendedName>
</protein>
<dbReference type="GO" id="GO:0009003">
    <property type="term" value="F:signal peptidase activity"/>
    <property type="evidence" value="ECO:0007669"/>
    <property type="project" value="UniProtKB-EC"/>
</dbReference>
<dbReference type="InterPro" id="IPR019533">
    <property type="entry name" value="Peptidase_S26"/>
</dbReference>
<reference evidence="8 9" key="1">
    <citation type="journal article" date="2019" name="Nat. Microbiol.">
        <title>Mediterranean grassland soil C-N compound turnover is dependent on rainfall and depth, and is mediated by genomically divergent microorganisms.</title>
        <authorList>
            <person name="Diamond S."/>
            <person name="Andeer P.F."/>
            <person name="Li Z."/>
            <person name="Crits-Christoph A."/>
            <person name="Burstein D."/>
            <person name="Anantharaman K."/>
            <person name="Lane K.R."/>
            <person name="Thomas B.C."/>
            <person name="Pan C."/>
            <person name="Northen T.R."/>
            <person name="Banfield J.F."/>
        </authorList>
    </citation>
    <scope>NUCLEOTIDE SEQUENCE [LARGE SCALE GENOMIC DNA]</scope>
    <source>
        <strain evidence="8">WS_8</strain>
    </source>
</reference>
<proteinExistence type="inferred from homology"/>
<accession>A0A538TPG2</accession>
<dbReference type="InterPro" id="IPR036286">
    <property type="entry name" value="LexA/Signal_pep-like_sf"/>
</dbReference>